<dbReference type="AlphaFoldDB" id="A0A098M5P9"/>
<dbReference type="OrthoDB" id="9804312at2"/>
<organism evidence="2 3">
    <name type="scientific">Paenibacillus wynnii</name>
    <dbReference type="NCBI Taxonomy" id="268407"/>
    <lineage>
        <taxon>Bacteria</taxon>
        <taxon>Bacillati</taxon>
        <taxon>Bacillota</taxon>
        <taxon>Bacilli</taxon>
        <taxon>Bacillales</taxon>
        <taxon>Paenibacillaceae</taxon>
        <taxon>Paenibacillus</taxon>
    </lineage>
</organism>
<evidence type="ECO:0000313" key="3">
    <source>
        <dbReference type="Proteomes" id="UP000029734"/>
    </source>
</evidence>
<dbReference type="eggNOG" id="COG0500">
    <property type="taxonomic scope" value="Bacteria"/>
</dbReference>
<dbReference type="Proteomes" id="UP000029734">
    <property type="component" value="Unassembled WGS sequence"/>
</dbReference>
<dbReference type="Gene3D" id="3.40.50.150">
    <property type="entry name" value="Vaccinia Virus protein VP39"/>
    <property type="match status" value="1"/>
</dbReference>
<protein>
    <submittedName>
        <fullName evidence="2">SAM-dependent methyltransferase</fullName>
    </submittedName>
</protein>
<dbReference type="Pfam" id="PF08241">
    <property type="entry name" value="Methyltransf_11"/>
    <property type="match status" value="1"/>
</dbReference>
<dbReference type="RefSeq" id="WP_036656173.1">
    <property type="nucleotide sequence ID" value="NZ_JQCR01000003.1"/>
</dbReference>
<proteinExistence type="predicted"/>
<dbReference type="InterPro" id="IPR013216">
    <property type="entry name" value="Methyltransf_11"/>
</dbReference>
<keyword evidence="2" id="KW-0808">Transferase</keyword>
<feature type="domain" description="Methyltransferase type 11" evidence="1">
    <location>
        <begin position="27"/>
        <end position="124"/>
    </location>
</feature>
<keyword evidence="2" id="KW-0489">Methyltransferase</keyword>
<dbReference type="SUPFAM" id="SSF53335">
    <property type="entry name" value="S-adenosyl-L-methionine-dependent methyltransferases"/>
    <property type="match status" value="1"/>
</dbReference>
<accession>A0A098M5P9</accession>
<evidence type="ECO:0000259" key="1">
    <source>
        <dbReference type="Pfam" id="PF08241"/>
    </source>
</evidence>
<keyword evidence="3" id="KW-1185">Reference proteome</keyword>
<name>A0A098M5P9_9BACL</name>
<dbReference type="InterPro" id="IPR029063">
    <property type="entry name" value="SAM-dependent_MTases_sf"/>
</dbReference>
<reference evidence="2 3" key="1">
    <citation type="submission" date="2014-08" db="EMBL/GenBank/DDBJ databases">
        <authorList>
            <person name="den Bakker H.C."/>
        </authorList>
    </citation>
    <scope>NUCLEOTIDE SEQUENCE [LARGE SCALE GENOMIC DNA]</scope>
    <source>
        <strain evidence="2 3">DSM 18334</strain>
    </source>
</reference>
<dbReference type="GO" id="GO:0032259">
    <property type="term" value="P:methylation"/>
    <property type="evidence" value="ECO:0007669"/>
    <property type="project" value="UniProtKB-KW"/>
</dbReference>
<dbReference type="STRING" id="268407.PWYN_22440"/>
<dbReference type="EMBL" id="JQCR01000003">
    <property type="protein sequence ID" value="KGE17373.1"/>
    <property type="molecule type" value="Genomic_DNA"/>
</dbReference>
<gene>
    <name evidence="2" type="ORF">PWYN_22440</name>
</gene>
<dbReference type="CDD" id="cd02440">
    <property type="entry name" value="AdoMet_MTases"/>
    <property type="match status" value="1"/>
</dbReference>
<reference evidence="2 3" key="2">
    <citation type="submission" date="2014-10" db="EMBL/GenBank/DDBJ databases">
        <title>Comparative genomics of the Paenibacillus odorifer group.</title>
        <authorList>
            <person name="Tsai Y.-C."/>
            <person name="Martin N."/>
            <person name="Korlach J."/>
            <person name="Wiedmann M."/>
        </authorList>
    </citation>
    <scope>NUCLEOTIDE SEQUENCE [LARGE SCALE GENOMIC DNA]</scope>
    <source>
        <strain evidence="2 3">DSM 18334</strain>
    </source>
</reference>
<comment type="caution">
    <text evidence="2">The sequence shown here is derived from an EMBL/GenBank/DDBJ whole genome shotgun (WGS) entry which is preliminary data.</text>
</comment>
<sequence length="203" mass="23809">MVDIFKQTPLYRYLMYCNETEMDKNILDCGAGGDTPPLALFAQYGYITHGIDCDMEQINLANTYGQEHSVYLDIRQGDMRQLAFDDESIPFVYSYNTVFHMRKSEVKQSVEEMKRVLKPNGLMFVNFLTVNDFRCGEGPDLGENQYEQFDDDQPVIHSYYRSDEPDSLFSDMEVLYKEDRVLERIFNGERIRQGFVDYIVKKI</sequence>
<dbReference type="GO" id="GO:0008757">
    <property type="term" value="F:S-adenosylmethionine-dependent methyltransferase activity"/>
    <property type="evidence" value="ECO:0007669"/>
    <property type="project" value="InterPro"/>
</dbReference>
<evidence type="ECO:0000313" key="2">
    <source>
        <dbReference type="EMBL" id="KGE17373.1"/>
    </source>
</evidence>